<evidence type="ECO:0000256" key="3">
    <source>
        <dbReference type="SAM" id="MobiDB-lite"/>
    </source>
</evidence>
<feature type="compositionally biased region" description="Basic residues" evidence="3">
    <location>
        <begin position="632"/>
        <end position="648"/>
    </location>
</feature>
<reference evidence="4" key="1">
    <citation type="submission" date="2023-07" db="EMBL/GenBank/DDBJ databases">
        <authorList>
            <consortium name="AG Swart"/>
            <person name="Singh M."/>
            <person name="Singh A."/>
            <person name="Seah K."/>
            <person name="Emmerich C."/>
        </authorList>
    </citation>
    <scope>NUCLEOTIDE SEQUENCE</scope>
    <source>
        <strain evidence="4">DP1</strain>
    </source>
</reference>
<evidence type="ECO:0000256" key="1">
    <source>
        <dbReference type="ARBA" id="ARBA00022614"/>
    </source>
</evidence>
<feature type="region of interest" description="Disordered" evidence="3">
    <location>
        <begin position="632"/>
        <end position="688"/>
    </location>
</feature>
<accession>A0AAD1U445</accession>
<dbReference type="AlphaFoldDB" id="A0AAD1U445"/>
<gene>
    <name evidence="4" type="ORF">ECRASSUSDP1_LOCUS42</name>
</gene>
<name>A0AAD1U445_EUPCR</name>
<evidence type="ECO:0000256" key="2">
    <source>
        <dbReference type="ARBA" id="ARBA00022737"/>
    </source>
</evidence>
<keyword evidence="2" id="KW-0677">Repeat</keyword>
<dbReference type="Proteomes" id="UP001295684">
    <property type="component" value="Unassembled WGS sequence"/>
</dbReference>
<sequence>MEDRNISKYCRLYPPNTQAQCLRIHYRNIEVLDFPYEFPHVKELSLNHNKIESFEGLRNFPILERLSFAYNKVQNLDSLFHNIRNPCLLKAITYEGNYIEEDPDVVYKLRNNFTNLQEINGRLITQKISDHSEVDNKESETKFRTDEKKNYKHYLQDEQNNDSRRFKTKKNNKLAQTNSYTRIYQDMNDFNDKSRCIPQIQSILNYSSNTGQNPSLNLTASSHMINEESKIIGNKDTKSIDLNQYDSVIKQINYNLGQKNAQVAEHPEESYTEKGQDLMTFEPSFDKWKPYGIQKQTIESSIDTPKINIRSFLDNVVRLFETKRKKSLLKKVFLAWCKSYYEESIRTKAIEIEVKKKHNFLIVRNYFRKWTQVMASNHSIFEDNYLSYKPRINLEKENRFKVYDDVEVQNNKSDSYYSEIRKPYVDKLNSHESKDSDDSEIFRDISPHEMNFTNAQIPEADFTDFRSIRVTNHKVHTTIEDSNPINSNRNEFEPTSDSRMHEYPLEIRIKRTLNQEIEDITKEERLCVLRKIFLKWCIICQNTKMERIKARFETLCSKKNPDYTTNEITLKQDYPQLCDTEVNGDYLRESRIEKAAISFSKKPIRKFKKRKNNSENINPNFGGIKKVSVKNKSLKRTQKLKSSKKIKSKTNSSVSKLRRTRAVSRKYSPHRLQKYSQLRKSLKSLKKR</sequence>
<protein>
    <submittedName>
        <fullName evidence="4">Uncharacterized protein</fullName>
    </submittedName>
</protein>
<keyword evidence="5" id="KW-1185">Reference proteome</keyword>
<keyword evidence="1" id="KW-0433">Leucine-rich repeat</keyword>
<dbReference type="Gene3D" id="3.80.10.10">
    <property type="entry name" value="Ribonuclease Inhibitor"/>
    <property type="match status" value="1"/>
</dbReference>
<evidence type="ECO:0000313" key="5">
    <source>
        <dbReference type="Proteomes" id="UP001295684"/>
    </source>
</evidence>
<organism evidence="4 5">
    <name type="scientific">Euplotes crassus</name>
    <dbReference type="NCBI Taxonomy" id="5936"/>
    <lineage>
        <taxon>Eukaryota</taxon>
        <taxon>Sar</taxon>
        <taxon>Alveolata</taxon>
        <taxon>Ciliophora</taxon>
        <taxon>Intramacronucleata</taxon>
        <taxon>Spirotrichea</taxon>
        <taxon>Hypotrichia</taxon>
        <taxon>Euplotida</taxon>
        <taxon>Euplotidae</taxon>
        <taxon>Moneuplotes</taxon>
    </lineage>
</organism>
<dbReference type="InterPro" id="IPR001611">
    <property type="entry name" value="Leu-rich_rpt"/>
</dbReference>
<comment type="caution">
    <text evidence="4">The sequence shown here is derived from an EMBL/GenBank/DDBJ whole genome shotgun (WGS) entry which is preliminary data.</text>
</comment>
<dbReference type="SUPFAM" id="SSF52058">
    <property type="entry name" value="L domain-like"/>
    <property type="match status" value="1"/>
</dbReference>
<dbReference type="PROSITE" id="PS51450">
    <property type="entry name" value="LRR"/>
    <property type="match status" value="1"/>
</dbReference>
<dbReference type="InterPro" id="IPR032675">
    <property type="entry name" value="LRR_dom_sf"/>
</dbReference>
<dbReference type="EMBL" id="CAMPGE010000042">
    <property type="protein sequence ID" value="CAI2358759.1"/>
    <property type="molecule type" value="Genomic_DNA"/>
</dbReference>
<dbReference type="PANTHER" id="PTHR18849">
    <property type="entry name" value="LEUCINE RICH REPEAT PROTEIN"/>
    <property type="match status" value="1"/>
</dbReference>
<evidence type="ECO:0000313" key="4">
    <source>
        <dbReference type="EMBL" id="CAI2358759.1"/>
    </source>
</evidence>
<proteinExistence type="predicted"/>
<dbReference type="PANTHER" id="PTHR18849:SF0">
    <property type="entry name" value="CILIA- AND FLAGELLA-ASSOCIATED PROTEIN 410-RELATED"/>
    <property type="match status" value="1"/>
</dbReference>
<feature type="compositionally biased region" description="Basic residues" evidence="3">
    <location>
        <begin position="656"/>
        <end position="673"/>
    </location>
</feature>